<evidence type="ECO:0000313" key="1">
    <source>
        <dbReference type="EMBL" id="EFD43138.2"/>
    </source>
</evidence>
<feature type="non-terminal residue" evidence="1">
    <location>
        <position position="115"/>
    </location>
</feature>
<sequence length="115" mass="12967">MAWQQPSPRIRELIREGARIALNPSPEWIEELDRATIAANPAIANDPVLAKVVQTANRANLVYWAAANLRDPGARVPANLGTEPLRMARDLVRRGLDTVAFNIYRTGEHIGWRFW</sequence>
<evidence type="ECO:0000313" key="2">
    <source>
        <dbReference type="Proteomes" id="UP000005088"/>
    </source>
</evidence>
<proteinExistence type="predicted"/>
<protein>
    <submittedName>
        <fullName evidence="1">Transcriptional regulator</fullName>
    </submittedName>
</protein>
<dbReference type="Proteomes" id="UP000005088">
    <property type="component" value="Unassembled WGS sequence"/>
</dbReference>
<organism evidence="1 2">
    <name type="scientific">Mycobacterium tuberculosis variant africanum K85</name>
    <dbReference type="NCBI Taxonomy" id="611304"/>
    <lineage>
        <taxon>Bacteria</taxon>
        <taxon>Bacillati</taxon>
        <taxon>Actinomycetota</taxon>
        <taxon>Actinomycetes</taxon>
        <taxon>Mycobacteriales</taxon>
        <taxon>Mycobacteriaceae</taxon>
        <taxon>Mycobacterium</taxon>
        <taxon>Mycobacterium tuberculosis complex</taxon>
    </lineage>
</organism>
<accession>A0A9P2H7B5</accession>
<gene>
    <name evidence="1" type="ORF">TBOG_01973</name>
</gene>
<dbReference type="EMBL" id="GG663503">
    <property type="protein sequence ID" value="EFD43138.2"/>
    <property type="molecule type" value="Genomic_DNA"/>
</dbReference>
<dbReference type="AlphaFoldDB" id="A0A9P2H7B5"/>
<reference evidence="2" key="1">
    <citation type="submission" date="2009-03" db="EMBL/GenBank/DDBJ databases">
        <title>The Genome Sequence of Mycobacterium africanum strain K85 (originally listed here as Mycobacterium tuberculosis).</title>
        <authorList>
            <consortium name="The Broad Institute Genome Sequencing Platform"/>
            <person name="Small P."/>
            <person name="Gagneaux S."/>
            <person name="Hopewell P."/>
            <person name="Young S.K."/>
            <person name="Kodira C.D."/>
            <person name="Zeng Q."/>
            <person name="Koehrsen M."/>
            <person name="Alvarado L."/>
            <person name="Berlin A."/>
            <person name="Borenstein D."/>
            <person name="Chen Z."/>
            <person name="Engels R."/>
            <person name="Freedman E."/>
            <person name="Gellesch M."/>
            <person name="Goldberg J."/>
            <person name="Griggs A."/>
            <person name="Gujja S."/>
            <person name="Heiman D."/>
            <person name="Hepburn T."/>
            <person name="Howarth C."/>
            <person name="Jen D."/>
            <person name="Larson L."/>
            <person name="Lewis B."/>
            <person name="Mehta T."/>
            <person name="Park D."/>
            <person name="Pearson M."/>
            <person name="Roberts A."/>
            <person name="Saif S."/>
            <person name="Shea T."/>
            <person name="Shenoy N."/>
            <person name="Sisk P."/>
            <person name="Stolte C."/>
            <person name="Sykes S."/>
            <person name="Walk T."/>
            <person name="White J."/>
            <person name="Yandava C."/>
            <person name="Nusbaum C."/>
            <person name="Galagan J."/>
            <person name="Birren B."/>
        </authorList>
    </citation>
    <scope>NUCLEOTIDE SEQUENCE [LARGE SCALE GENOMIC DNA]</scope>
    <source>
        <strain evidence="2">K85</strain>
    </source>
</reference>
<name>A0A9P2H7B5_MYCTX</name>